<feature type="transmembrane region" description="Helical" evidence="1">
    <location>
        <begin position="106"/>
        <end position="127"/>
    </location>
</feature>
<dbReference type="RefSeq" id="WP_126780121.1">
    <property type="nucleotide sequence ID" value="NZ_PIQC01000001.1"/>
</dbReference>
<dbReference type="AlphaFoldDB" id="A0A432Z6B4"/>
<reference evidence="3" key="1">
    <citation type="journal article" date="2018" name="Front. Microbiol.">
        <title>Genome-Based Analysis Reveals the Taxonomy and Diversity of the Family Idiomarinaceae.</title>
        <authorList>
            <person name="Liu Y."/>
            <person name="Lai Q."/>
            <person name="Shao Z."/>
        </authorList>
    </citation>
    <scope>NUCLEOTIDE SEQUENCE [LARGE SCALE GENOMIC DNA]</scope>
    <source>
        <strain evidence="3">R22</strain>
    </source>
</reference>
<evidence type="ECO:0000313" key="2">
    <source>
        <dbReference type="EMBL" id="RUO73426.1"/>
    </source>
</evidence>
<gene>
    <name evidence="2" type="ORF">CWI78_03050</name>
</gene>
<dbReference type="Proteomes" id="UP000288058">
    <property type="component" value="Unassembled WGS sequence"/>
</dbReference>
<evidence type="ECO:0000313" key="3">
    <source>
        <dbReference type="Proteomes" id="UP000288058"/>
    </source>
</evidence>
<keyword evidence="1" id="KW-0472">Membrane</keyword>
<proteinExistence type="predicted"/>
<dbReference type="EMBL" id="PIQC01000001">
    <property type="protein sequence ID" value="RUO73426.1"/>
    <property type="molecule type" value="Genomic_DNA"/>
</dbReference>
<keyword evidence="1" id="KW-1133">Transmembrane helix</keyword>
<dbReference type="OrthoDB" id="6236822at2"/>
<dbReference type="InterPro" id="IPR021318">
    <property type="entry name" value="DUF2919"/>
</dbReference>
<organism evidence="2 3">
    <name type="scientific">Idiomarina ramblicola</name>
    <dbReference type="NCBI Taxonomy" id="263724"/>
    <lineage>
        <taxon>Bacteria</taxon>
        <taxon>Pseudomonadati</taxon>
        <taxon>Pseudomonadota</taxon>
        <taxon>Gammaproteobacteria</taxon>
        <taxon>Alteromonadales</taxon>
        <taxon>Idiomarinaceae</taxon>
        <taxon>Idiomarina</taxon>
    </lineage>
</organism>
<feature type="transmembrane region" description="Helical" evidence="1">
    <location>
        <begin position="133"/>
        <end position="152"/>
    </location>
</feature>
<protein>
    <submittedName>
        <fullName evidence="2">DUF2919 domain-containing protein</fullName>
    </submittedName>
</protein>
<sequence length="172" mass="19577">MKKSGSAATSAGQRLVEKARYLDKEGRASFPLSLLLVLLFQMRGYVAAIISLTFAEDRTRLLKLFYTSSEQFGLMLLIGLPALLVLLATTFAGEDERNWANALMRFAQPLLLLSLIVDATLILWLFLEQHGAFSFGRAGIIFGWLICGWYLLNSRRWRFYRQHLANIRSTKQ</sequence>
<dbReference type="Pfam" id="PF11143">
    <property type="entry name" value="DUF2919"/>
    <property type="match status" value="1"/>
</dbReference>
<evidence type="ECO:0000256" key="1">
    <source>
        <dbReference type="SAM" id="Phobius"/>
    </source>
</evidence>
<feature type="transmembrane region" description="Helical" evidence="1">
    <location>
        <begin position="72"/>
        <end position="94"/>
    </location>
</feature>
<comment type="caution">
    <text evidence="2">The sequence shown here is derived from an EMBL/GenBank/DDBJ whole genome shotgun (WGS) entry which is preliminary data.</text>
</comment>
<feature type="transmembrane region" description="Helical" evidence="1">
    <location>
        <begin position="30"/>
        <end position="52"/>
    </location>
</feature>
<keyword evidence="1" id="KW-0812">Transmembrane</keyword>
<name>A0A432Z6B4_9GAMM</name>
<accession>A0A432Z6B4</accession>
<keyword evidence="3" id="KW-1185">Reference proteome</keyword>